<protein>
    <submittedName>
        <fullName evidence="2">Uncharacterized protein</fullName>
    </submittedName>
</protein>
<evidence type="ECO:0000313" key="3">
    <source>
        <dbReference type="Proteomes" id="UP001472677"/>
    </source>
</evidence>
<gene>
    <name evidence="2" type="ORF">V6N12_003179</name>
</gene>
<evidence type="ECO:0000256" key="1">
    <source>
        <dbReference type="SAM" id="MobiDB-lite"/>
    </source>
</evidence>
<organism evidence="2 3">
    <name type="scientific">Hibiscus sabdariffa</name>
    <name type="common">roselle</name>
    <dbReference type="NCBI Taxonomy" id="183260"/>
    <lineage>
        <taxon>Eukaryota</taxon>
        <taxon>Viridiplantae</taxon>
        <taxon>Streptophyta</taxon>
        <taxon>Embryophyta</taxon>
        <taxon>Tracheophyta</taxon>
        <taxon>Spermatophyta</taxon>
        <taxon>Magnoliopsida</taxon>
        <taxon>eudicotyledons</taxon>
        <taxon>Gunneridae</taxon>
        <taxon>Pentapetalae</taxon>
        <taxon>rosids</taxon>
        <taxon>malvids</taxon>
        <taxon>Malvales</taxon>
        <taxon>Malvaceae</taxon>
        <taxon>Malvoideae</taxon>
        <taxon>Hibiscus</taxon>
    </lineage>
</organism>
<keyword evidence="3" id="KW-1185">Reference proteome</keyword>
<dbReference type="Proteomes" id="UP001472677">
    <property type="component" value="Unassembled WGS sequence"/>
</dbReference>
<feature type="region of interest" description="Disordered" evidence="1">
    <location>
        <begin position="87"/>
        <end position="122"/>
    </location>
</feature>
<name>A0ABR2EB59_9ROSI</name>
<sequence>MTANGHVYVSRRVVFDAYFLYAKLQPDSLSVEGNAHHLVTRTTLPVVPGAARVCGRLQQREGCVISEQNTLVQSACSIRDEVSPRGSVANMDADIPNTDDVNTDDINESVSSTARDNTSNEAPSLSIHDNLVSAPLNNCNFLENADLCSESEIRESQVDVFEQLSHRSSALVDPDVGGIECDQGAPALAQEV</sequence>
<feature type="compositionally biased region" description="Polar residues" evidence="1">
    <location>
        <begin position="108"/>
        <end position="122"/>
    </location>
</feature>
<evidence type="ECO:0000313" key="2">
    <source>
        <dbReference type="EMBL" id="KAK8556785.1"/>
    </source>
</evidence>
<dbReference type="EMBL" id="JBBPBM010000017">
    <property type="protein sequence ID" value="KAK8556785.1"/>
    <property type="molecule type" value="Genomic_DNA"/>
</dbReference>
<comment type="caution">
    <text evidence="2">The sequence shown here is derived from an EMBL/GenBank/DDBJ whole genome shotgun (WGS) entry which is preliminary data.</text>
</comment>
<accession>A0ABR2EB59</accession>
<reference evidence="2 3" key="1">
    <citation type="journal article" date="2024" name="G3 (Bethesda)">
        <title>Genome assembly of Hibiscus sabdariffa L. provides insights into metabolisms of medicinal natural products.</title>
        <authorList>
            <person name="Kim T."/>
        </authorList>
    </citation>
    <scope>NUCLEOTIDE SEQUENCE [LARGE SCALE GENOMIC DNA]</scope>
    <source>
        <strain evidence="2">TK-2024</strain>
        <tissue evidence="2">Old leaves</tissue>
    </source>
</reference>
<proteinExistence type="predicted"/>